<evidence type="ECO:0000313" key="2">
    <source>
        <dbReference type="Proteomes" id="UP000887540"/>
    </source>
</evidence>
<dbReference type="InterPro" id="IPR016187">
    <property type="entry name" value="CTDL_fold"/>
</dbReference>
<name>A0A914C023_9BILA</name>
<dbReference type="Gene3D" id="3.10.100.10">
    <property type="entry name" value="Mannose-Binding Protein A, subunit A"/>
    <property type="match status" value="1"/>
</dbReference>
<feature type="domain" description="C-type lectin" evidence="1">
    <location>
        <begin position="7"/>
        <end position="57"/>
    </location>
</feature>
<evidence type="ECO:0000313" key="3">
    <source>
        <dbReference type="WBParaSite" id="ACRNAN_Path_1403.g5507.t1"/>
    </source>
</evidence>
<dbReference type="WBParaSite" id="ACRNAN_Path_1403.g5507.t1">
    <property type="protein sequence ID" value="ACRNAN_Path_1403.g5507.t1"/>
    <property type="gene ID" value="ACRNAN_Path_1403.g5507"/>
</dbReference>
<proteinExistence type="predicted"/>
<dbReference type="PROSITE" id="PS50041">
    <property type="entry name" value="C_TYPE_LECTIN_2"/>
    <property type="match status" value="1"/>
</dbReference>
<organism evidence="2 3">
    <name type="scientific">Acrobeloides nanus</name>
    <dbReference type="NCBI Taxonomy" id="290746"/>
    <lineage>
        <taxon>Eukaryota</taxon>
        <taxon>Metazoa</taxon>
        <taxon>Ecdysozoa</taxon>
        <taxon>Nematoda</taxon>
        <taxon>Chromadorea</taxon>
        <taxon>Rhabditida</taxon>
        <taxon>Tylenchina</taxon>
        <taxon>Cephalobomorpha</taxon>
        <taxon>Cephaloboidea</taxon>
        <taxon>Cephalobidae</taxon>
        <taxon>Acrobeloides</taxon>
    </lineage>
</organism>
<accession>A0A914C023</accession>
<sequence>MNPGASWMDGTPFDFAAWAPNEPANSGGSDNCVATYPSTNTFFGGVFAEKWNDIDCSFVVAGFVCKASATQTCA</sequence>
<reference evidence="3" key="1">
    <citation type="submission" date="2022-11" db="UniProtKB">
        <authorList>
            <consortium name="WormBaseParasite"/>
        </authorList>
    </citation>
    <scope>IDENTIFICATION</scope>
</reference>
<evidence type="ECO:0000259" key="1">
    <source>
        <dbReference type="PROSITE" id="PS50041"/>
    </source>
</evidence>
<dbReference type="InterPro" id="IPR050111">
    <property type="entry name" value="C-type_lectin/snaclec_domain"/>
</dbReference>
<dbReference type="SUPFAM" id="SSF56436">
    <property type="entry name" value="C-type lectin-like"/>
    <property type="match status" value="1"/>
</dbReference>
<protein>
    <submittedName>
        <fullName evidence="3">C-type lectin domain-containing protein</fullName>
    </submittedName>
</protein>
<keyword evidence="2" id="KW-1185">Reference proteome</keyword>
<dbReference type="InterPro" id="IPR001304">
    <property type="entry name" value="C-type_lectin-like"/>
</dbReference>
<dbReference type="AlphaFoldDB" id="A0A914C023"/>
<dbReference type="InterPro" id="IPR016186">
    <property type="entry name" value="C-type_lectin-like/link_sf"/>
</dbReference>
<dbReference type="Proteomes" id="UP000887540">
    <property type="component" value="Unplaced"/>
</dbReference>
<dbReference type="PANTHER" id="PTHR22803">
    <property type="entry name" value="MANNOSE, PHOSPHOLIPASE, LECTIN RECEPTOR RELATED"/>
    <property type="match status" value="1"/>
</dbReference>